<organism evidence="2 3">
    <name type="scientific">Chelonia mydas</name>
    <name type="common">Green sea-turtle</name>
    <name type="synonym">Chelonia agassizi</name>
    <dbReference type="NCBI Taxonomy" id="8469"/>
    <lineage>
        <taxon>Eukaryota</taxon>
        <taxon>Metazoa</taxon>
        <taxon>Chordata</taxon>
        <taxon>Craniata</taxon>
        <taxon>Vertebrata</taxon>
        <taxon>Euteleostomi</taxon>
        <taxon>Archelosauria</taxon>
        <taxon>Testudinata</taxon>
        <taxon>Testudines</taxon>
        <taxon>Cryptodira</taxon>
        <taxon>Durocryptodira</taxon>
        <taxon>Americhelydia</taxon>
        <taxon>Chelonioidea</taxon>
        <taxon>Cheloniidae</taxon>
        <taxon>Chelonia</taxon>
    </lineage>
</organism>
<accession>M7BZQ7</accession>
<name>M7BZQ7_CHEMY</name>
<feature type="transmembrane region" description="Helical" evidence="1">
    <location>
        <begin position="6"/>
        <end position="25"/>
    </location>
</feature>
<keyword evidence="3" id="KW-1185">Reference proteome</keyword>
<gene>
    <name evidence="2" type="ORF">UY3_05208</name>
</gene>
<sequence>MKKVLLVEPVIVIYAFASFLTAPLIQQYIYQRLWEEASNSSLIENNNTTYCERNKSNPTYIKQKVDEFWHIVTFSGCPEPEVTMLPPASVRDILAVFQFPGTHDFKAYYQYVYTVPHIVLIHILHNDINGQCVIGFHFIPHTTFFMDNYCDSNVLGAVSLSGLIGVADRTVSPLPVGIEGFLVSHTGYVYTTDLTVAQVYRCSCAAVKSPL</sequence>
<dbReference type="STRING" id="8469.M7BZQ7"/>
<keyword evidence="1" id="KW-1133">Transmembrane helix</keyword>
<dbReference type="Proteomes" id="UP000031443">
    <property type="component" value="Unassembled WGS sequence"/>
</dbReference>
<evidence type="ECO:0000313" key="2">
    <source>
        <dbReference type="EMBL" id="EMP37578.1"/>
    </source>
</evidence>
<dbReference type="AlphaFoldDB" id="M7BZQ7"/>
<reference evidence="3" key="1">
    <citation type="journal article" date="2013" name="Nat. Genet.">
        <title>The draft genomes of soft-shell turtle and green sea turtle yield insights into the development and evolution of the turtle-specific body plan.</title>
        <authorList>
            <person name="Wang Z."/>
            <person name="Pascual-Anaya J."/>
            <person name="Zadissa A."/>
            <person name="Li W."/>
            <person name="Niimura Y."/>
            <person name="Huang Z."/>
            <person name="Li C."/>
            <person name="White S."/>
            <person name="Xiong Z."/>
            <person name="Fang D."/>
            <person name="Wang B."/>
            <person name="Ming Y."/>
            <person name="Chen Y."/>
            <person name="Zheng Y."/>
            <person name="Kuraku S."/>
            <person name="Pignatelli M."/>
            <person name="Herrero J."/>
            <person name="Beal K."/>
            <person name="Nozawa M."/>
            <person name="Li Q."/>
            <person name="Wang J."/>
            <person name="Zhang H."/>
            <person name="Yu L."/>
            <person name="Shigenobu S."/>
            <person name="Wang J."/>
            <person name="Liu J."/>
            <person name="Flicek P."/>
            <person name="Searle S."/>
            <person name="Wang J."/>
            <person name="Kuratani S."/>
            <person name="Yin Y."/>
            <person name="Aken B."/>
            <person name="Zhang G."/>
            <person name="Irie N."/>
        </authorList>
    </citation>
    <scope>NUCLEOTIDE SEQUENCE [LARGE SCALE GENOMIC DNA]</scope>
</reference>
<dbReference type="EMBL" id="KB521694">
    <property type="protein sequence ID" value="EMP37578.1"/>
    <property type="molecule type" value="Genomic_DNA"/>
</dbReference>
<evidence type="ECO:0000313" key="3">
    <source>
        <dbReference type="Proteomes" id="UP000031443"/>
    </source>
</evidence>
<dbReference type="eggNOG" id="KOG2816">
    <property type="taxonomic scope" value="Eukaryota"/>
</dbReference>
<proteinExistence type="predicted"/>
<evidence type="ECO:0000256" key="1">
    <source>
        <dbReference type="SAM" id="Phobius"/>
    </source>
</evidence>
<keyword evidence="1" id="KW-0472">Membrane</keyword>
<keyword evidence="1" id="KW-0812">Transmembrane</keyword>
<protein>
    <submittedName>
        <fullName evidence="2">Solute carrier family 46 member 3</fullName>
    </submittedName>
</protein>